<reference evidence="2" key="1">
    <citation type="journal article" date="2016" name="Genome Announc.">
        <title>Draft genome sequences of fungus Aspergillus calidoustus.</title>
        <authorList>
            <person name="Horn F."/>
            <person name="Linde J."/>
            <person name="Mattern D.J."/>
            <person name="Walther G."/>
            <person name="Guthke R."/>
            <person name="Scherlach K."/>
            <person name="Martin K."/>
            <person name="Brakhage A.A."/>
            <person name="Petzke L."/>
            <person name="Valiante V."/>
        </authorList>
    </citation>
    <scope>NUCLEOTIDE SEQUENCE [LARGE SCALE GENOMIC DNA]</scope>
    <source>
        <strain evidence="2">SF006504</strain>
    </source>
</reference>
<accession>A0A0U5GBW2</accession>
<name>A0A0U5GBW2_ASPCI</name>
<evidence type="ECO:0000313" key="1">
    <source>
        <dbReference type="EMBL" id="CEL09232.1"/>
    </source>
</evidence>
<dbReference type="EMBL" id="CDMC01000013">
    <property type="protein sequence ID" value="CEL09232.1"/>
    <property type="molecule type" value="Genomic_DNA"/>
</dbReference>
<evidence type="ECO:0000313" key="2">
    <source>
        <dbReference type="Proteomes" id="UP000054771"/>
    </source>
</evidence>
<organism evidence="1 2">
    <name type="scientific">Aspergillus calidoustus</name>
    <dbReference type="NCBI Taxonomy" id="454130"/>
    <lineage>
        <taxon>Eukaryota</taxon>
        <taxon>Fungi</taxon>
        <taxon>Dikarya</taxon>
        <taxon>Ascomycota</taxon>
        <taxon>Pezizomycotina</taxon>
        <taxon>Eurotiomycetes</taxon>
        <taxon>Eurotiomycetidae</taxon>
        <taxon>Eurotiales</taxon>
        <taxon>Aspergillaceae</taxon>
        <taxon>Aspergillus</taxon>
        <taxon>Aspergillus subgen. Nidulantes</taxon>
    </lineage>
</organism>
<sequence length="470" mass="54889">MDRISPARLERARYYGVVYLYVIQEWTLEEVQQSFSERLPPFRLDLSIDQWKRWLDERDISKNISKDEVVFVKAFKNQYPQSQGLWSWLIFGDDVLLNNVKLEERFAEFGLPALDDQYQIPRVVMFIYLPFNFAMLDDPSVFRNFRRLLFFTRVHFEVSFERRVWAADDRGLYARSAELRAGLSRLSDLHNEVVAALKQFREKKPQVARTILRDVFADNASIVTTSHHRQISDVLAVLLLIMRAGFNDIYLWLIWDMIHLARRLLPQNDPRRVMFEFLGTLPRGPESHVHLSHLYFALDAYCRHIWMSRMGGDNFKAYISYNQASFPRADPGGFYEFFEGKDLDTITAILASADEQLGPTSHETFLLWHSALRFLLSNGRSAEMATLAQSLCLRLHPFTQQWDPTVQRQLYLDSALSYYLLGQAYESNDEPLNAFVAFDTVVHARNLVVAGNRRDTTREAARERLHGLNL</sequence>
<dbReference type="STRING" id="454130.A0A0U5GBW2"/>
<gene>
    <name evidence="1" type="ORF">ASPCAL12371</name>
</gene>
<dbReference type="Proteomes" id="UP000054771">
    <property type="component" value="Unassembled WGS sequence"/>
</dbReference>
<keyword evidence="2" id="KW-1185">Reference proteome</keyword>
<dbReference type="OMA" id="LYSHETF"/>
<dbReference type="OrthoDB" id="3792344at2759"/>
<dbReference type="AlphaFoldDB" id="A0A0U5GBW2"/>
<proteinExistence type="predicted"/>
<protein>
    <submittedName>
        <fullName evidence="1">Uncharacterized protein</fullName>
    </submittedName>
</protein>